<reference evidence="1 2" key="1">
    <citation type="submission" date="2018-06" db="EMBL/GenBank/DDBJ databases">
        <title>Mucibacter soli gen. nov., sp. nov., a new member of the family Chitinophagaceae producing mucin.</title>
        <authorList>
            <person name="Kim M.-K."/>
            <person name="Park S."/>
            <person name="Kim T.-S."/>
            <person name="Joung Y."/>
            <person name="Han J.-H."/>
            <person name="Kim S.B."/>
        </authorList>
    </citation>
    <scope>NUCLEOTIDE SEQUENCE [LARGE SCALE GENOMIC DNA]</scope>
    <source>
        <strain evidence="1 2">R1-15</strain>
    </source>
</reference>
<dbReference type="OrthoDB" id="981163at2"/>
<dbReference type="Proteomes" id="UP000248745">
    <property type="component" value="Unassembled WGS sequence"/>
</dbReference>
<keyword evidence="2" id="KW-1185">Reference proteome</keyword>
<organism evidence="1 2">
    <name type="scientific">Taibaiella soli</name>
    <dbReference type="NCBI Taxonomy" id="1649169"/>
    <lineage>
        <taxon>Bacteria</taxon>
        <taxon>Pseudomonadati</taxon>
        <taxon>Bacteroidota</taxon>
        <taxon>Chitinophagia</taxon>
        <taxon>Chitinophagales</taxon>
        <taxon>Chitinophagaceae</taxon>
        <taxon>Taibaiella</taxon>
    </lineage>
</organism>
<dbReference type="EMBL" id="QKTW01000022">
    <property type="protein sequence ID" value="PZF71876.1"/>
    <property type="molecule type" value="Genomic_DNA"/>
</dbReference>
<comment type="caution">
    <text evidence="1">The sequence shown here is derived from an EMBL/GenBank/DDBJ whole genome shotgun (WGS) entry which is preliminary data.</text>
</comment>
<dbReference type="AlphaFoldDB" id="A0A2W2BE53"/>
<sequence length="150" mass="16072">MASPLTMYVQIKQDAVSQELAEKAVANFTQGVQAGLDAAEIVHYATLALVPNPATTPGTPASGYMGLLLMTDFDLAMNPYLETFWNAGGGIKTAIQGIALIAYNPVPPINTLTDFQNFINSVNLTPAPTSGNWTNFYQAYNLTVKQINAD</sequence>
<name>A0A2W2BE53_9BACT</name>
<dbReference type="RefSeq" id="WP_111000247.1">
    <property type="nucleotide sequence ID" value="NZ_QKTW01000022.1"/>
</dbReference>
<accession>A0A2W2BE53</accession>
<protein>
    <submittedName>
        <fullName evidence="1">Uncharacterized protein</fullName>
    </submittedName>
</protein>
<proteinExistence type="predicted"/>
<evidence type="ECO:0000313" key="2">
    <source>
        <dbReference type="Proteomes" id="UP000248745"/>
    </source>
</evidence>
<gene>
    <name evidence="1" type="ORF">DN068_17635</name>
</gene>
<evidence type="ECO:0000313" key="1">
    <source>
        <dbReference type="EMBL" id="PZF71876.1"/>
    </source>
</evidence>